<keyword evidence="4" id="KW-1185">Reference proteome</keyword>
<name>A0AAJ0F7Q9_9PEZI</name>
<keyword evidence="2" id="KW-1133">Transmembrane helix</keyword>
<dbReference type="EMBL" id="MU839829">
    <property type="protein sequence ID" value="KAK1758231.1"/>
    <property type="molecule type" value="Genomic_DNA"/>
</dbReference>
<evidence type="ECO:0000256" key="2">
    <source>
        <dbReference type="SAM" id="Phobius"/>
    </source>
</evidence>
<dbReference type="AlphaFoldDB" id="A0AAJ0F7Q9"/>
<dbReference type="PANTHER" id="PTHR28251:SF1">
    <property type="entry name" value="V-TYPE ATPASE ASSEMBLY FACTOR PKR1"/>
    <property type="match status" value="1"/>
</dbReference>
<feature type="region of interest" description="Disordered" evidence="1">
    <location>
        <begin position="73"/>
        <end position="170"/>
    </location>
</feature>
<dbReference type="Pfam" id="PF08636">
    <property type="entry name" value="Pkr1"/>
    <property type="match status" value="1"/>
</dbReference>
<comment type="caution">
    <text evidence="3">The sequence shown here is derived from an EMBL/GenBank/DDBJ whole genome shotgun (WGS) entry which is preliminary data.</text>
</comment>
<evidence type="ECO:0000256" key="1">
    <source>
        <dbReference type="SAM" id="MobiDB-lite"/>
    </source>
</evidence>
<reference evidence="3" key="1">
    <citation type="submission" date="2023-06" db="EMBL/GenBank/DDBJ databases">
        <title>Genome-scale phylogeny and comparative genomics of the fungal order Sordariales.</title>
        <authorList>
            <consortium name="Lawrence Berkeley National Laboratory"/>
            <person name="Hensen N."/>
            <person name="Bonometti L."/>
            <person name="Westerberg I."/>
            <person name="Brannstrom I.O."/>
            <person name="Guillou S."/>
            <person name="Cros-Aarteil S."/>
            <person name="Calhoun S."/>
            <person name="Haridas S."/>
            <person name="Kuo A."/>
            <person name="Mondo S."/>
            <person name="Pangilinan J."/>
            <person name="Riley R."/>
            <person name="Labutti K."/>
            <person name="Andreopoulos B."/>
            <person name="Lipzen A."/>
            <person name="Chen C."/>
            <person name="Yanf M."/>
            <person name="Daum C."/>
            <person name="Ng V."/>
            <person name="Clum A."/>
            <person name="Steindorff A."/>
            <person name="Ohm R."/>
            <person name="Martin F."/>
            <person name="Silar P."/>
            <person name="Natvig D."/>
            <person name="Lalanne C."/>
            <person name="Gautier V."/>
            <person name="Ament-Velasquez S.L."/>
            <person name="Kruys A."/>
            <person name="Hutchinson M.I."/>
            <person name="Powell A.J."/>
            <person name="Barry K."/>
            <person name="Miller A.N."/>
            <person name="Grigoriev I.V."/>
            <person name="Debuchy R."/>
            <person name="Gladieux P."/>
            <person name="Thoren M.H."/>
            <person name="Johannesson H."/>
        </authorList>
    </citation>
    <scope>NUCLEOTIDE SEQUENCE</scope>
    <source>
        <strain evidence="3">PSN4</strain>
    </source>
</reference>
<sequence length="170" mass="18654">MASFFQDLWESIFTPGPTPTLLIATNVTFAALQVVLAALLYATFSVHFLILSALSGGLWAAINWFARELKEHQQQEEEKARRAKAAQIPVTSEDSETEVEGVAASSASITRREPPPKEAAVSKEVEAVEAQGELKHRLVPDDGQSQGAKSSVSTEDEWERVSENENEKDK</sequence>
<proteinExistence type="predicted"/>
<dbReference type="PANTHER" id="PTHR28251">
    <property type="entry name" value="V-TYPE ATPASE ASSEMBLY FACTOR PKR1"/>
    <property type="match status" value="1"/>
</dbReference>
<organism evidence="3 4">
    <name type="scientific">Echria macrotheca</name>
    <dbReference type="NCBI Taxonomy" id="438768"/>
    <lineage>
        <taxon>Eukaryota</taxon>
        <taxon>Fungi</taxon>
        <taxon>Dikarya</taxon>
        <taxon>Ascomycota</taxon>
        <taxon>Pezizomycotina</taxon>
        <taxon>Sordariomycetes</taxon>
        <taxon>Sordariomycetidae</taxon>
        <taxon>Sordariales</taxon>
        <taxon>Schizotheciaceae</taxon>
        <taxon>Echria</taxon>
    </lineage>
</organism>
<dbReference type="GO" id="GO:0005789">
    <property type="term" value="C:endoplasmic reticulum membrane"/>
    <property type="evidence" value="ECO:0007669"/>
    <property type="project" value="TreeGrafter"/>
</dbReference>
<keyword evidence="2" id="KW-0812">Transmembrane</keyword>
<dbReference type="Proteomes" id="UP001239445">
    <property type="component" value="Unassembled WGS sequence"/>
</dbReference>
<feature type="transmembrane region" description="Helical" evidence="2">
    <location>
        <begin position="48"/>
        <end position="66"/>
    </location>
</feature>
<feature type="compositionally biased region" description="Basic and acidic residues" evidence="1">
    <location>
        <begin position="110"/>
        <end position="140"/>
    </location>
</feature>
<protein>
    <submittedName>
        <fullName evidence="3">ER protein Pkr1-domain-containing protein</fullName>
    </submittedName>
</protein>
<evidence type="ECO:0000313" key="3">
    <source>
        <dbReference type="EMBL" id="KAK1758231.1"/>
    </source>
</evidence>
<dbReference type="GO" id="GO:0070072">
    <property type="term" value="P:vacuolar proton-transporting V-type ATPase complex assembly"/>
    <property type="evidence" value="ECO:0007669"/>
    <property type="project" value="InterPro"/>
</dbReference>
<evidence type="ECO:0000313" key="4">
    <source>
        <dbReference type="Proteomes" id="UP001239445"/>
    </source>
</evidence>
<feature type="compositionally biased region" description="Polar residues" evidence="1">
    <location>
        <begin position="143"/>
        <end position="153"/>
    </location>
</feature>
<accession>A0AAJ0F7Q9</accession>
<keyword evidence="2" id="KW-0472">Membrane</keyword>
<dbReference type="InterPro" id="IPR013945">
    <property type="entry name" value="Pkr1"/>
</dbReference>
<gene>
    <name evidence="3" type="ORF">QBC47DRAFT_134602</name>
</gene>
<feature type="transmembrane region" description="Helical" evidence="2">
    <location>
        <begin position="21"/>
        <end position="42"/>
    </location>
</feature>
<feature type="compositionally biased region" description="Basic and acidic residues" evidence="1">
    <location>
        <begin position="159"/>
        <end position="170"/>
    </location>
</feature>